<feature type="transmembrane region" description="Helical" evidence="8">
    <location>
        <begin position="158"/>
        <end position="177"/>
    </location>
</feature>
<dbReference type="PANTHER" id="PTHR43394">
    <property type="entry name" value="ATP-DEPENDENT PERMEASE MDL1, MITOCHONDRIAL"/>
    <property type="match status" value="1"/>
</dbReference>
<evidence type="ECO:0000256" key="3">
    <source>
        <dbReference type="ARBA" id="ARBA00022692"/>
    </source>
</evidence>
<accession>A0A6C1AXW4</accession>
<keyword evidence="4" id="KW-0547">Nucleotide-binding</keyword>
<dbReference type="GO" id="GO:0016887">
    <property type="term" value="F:ATP hydrolysis activity"/>
    <property type="evidence" value="ECO:0007669"/>
    <property type="project" value="InterPro"/>
</dbReference>
<proteinExistence type="predicted"/>
<dbReference type="KEGG" id="azq:G3580_00180"/>
<feature type="domain" description="ABC transmembrane type-1" evidence="10">
    <location>
        <begin position="44"/>
        <end position="327"/>
    </location>
</feature>
<dbReference type="InterPro" id="IPR017871">
    <property type="entry name" value="ABC_transporter-like_CS"/>
</dbReference>
<keyword evidence="7 8" id="KW-0472">Membrane</keyword>
<dbReference type="Gene3D" id="1.20.1560.10">
    <property type="entry name" value="ABC transporter type 1, transmembrane domain"/>
    <property type="match status" value="1"/>
</dbReference>
<comment type="subcellular location">
    <subcellularLocation>
        <location evidence="1">Cell membrane</location>
        <topology evidence="1">Multi-pass membrane protein</topology>
    </subcellularLocation>
</comment>
<name>A0A6C1AXW4_9RHOO</name>
<protein>
    <submittedName>
        <fullName evidence="11">ABC transporter ATP-binding protein</fullName>
    </submittedName>
</protein>
<dbReference type="GO" id="GO:0005886">
    <property type="term" value="C:plasma membrane"/>
    <property type="evidence" value="ECO:0007669"/>
    <property type="project" value="UniProtKB-SubCell"/>
</dbReference>
<dbReference type="EMBL" id="CP048836">
    <property type="protein sequence ID" value="QID16177.1"/>
    <property type="molecule type" value="Genomic_DNA"/>
</dbReference>
<dbReference type="SUPFAM" id="SSF90123">
    <property type="entry name" value="ABC transporter transmembrane region"/>
    <property type="match status" value="1"/>
</dbReference>
<dbReference type="PROSITE" id="PS00211">
    <property type="entry name" value="ABC_TRANSPORTER_1"/>
    <property type="match status" value="1"/>
</dbReference>
<dbReference type="Pfam" id="PF00005">
    <property type="entry name" value="ABC_tran"/>
    <property type="match status" value="1"/>
</dbReference>
<keyword evidence="5 11" id="KW-0067">ATP-binding</keyword>
<feature type="domain" description="ABC transporter" evidence="9">
    <location>
        <begin position="352"/>
        <end position="570"/>
    </location>
</feature>
<dbReference type="Pfam" id="PF00664">
    <property type="entry name" value="ABC_membrane"/>
    <property type="match status" value="1"/>
</dbReference>
<dbReference type="PROSITE" id="PS50929">
    <property type="entry name" value="ABC_TM1F"/>
    <property type="match status" value="1"/>
</dbReference>
<dbReference type="GO" id="GO:0015421">
    <property type="term" value="F:ABC-type oligopeptide transporter activity"/>
    <property type="evidence" value="ECO:0007669"/>
    <property type="project" value="TreeGrafter"/>
</dbReference>
<dbReference type="GO" id="GO:0005524">
    <property type="term" value="F:ATP binding"/>
    <property type="evidence" value="ECO:0007669"/>
    <property type="project" value="UniProtKB-KW"/>
</dbReference>
<keyword evidence="12" id="KW-1185">Reference proteome</keyword>
<dbReference type="InterPro" id="IPR003439">
    <property type="entry name" value="ABC_transporter-like_ATP-bd"/>
</dbReference>
<dbReference type="InterPro" id="IPR027417">
    <property type="entry name" value="P-loop_NTPase"/>
</dbReference>
<dbReference type="InterPro" id="IPR039421">
    <property type="entry name" value="Type_1_exporter"/>
</dbReference>
<evidence type="ECO:0000256" key="4">
    <source>
        <dbReference type="ARBA" id="ARBA00022741"/>
    </source>
</evidence>
<evidence type="ECO:0000313" key="12">
    <source>
        <dbReference type="Proteomes" id="UP000501991"/>
    </source>
</evidence>
<dbReference type="PROSITE" id="PS50893">
    <property type="entry name" value="ABC_TRANSPORTER_2"/>
    <property type="match status" value="1"/>
</dbReference>
<evidence type="ECO:0000259" key="9">
    <source>
        <dbReference type="PROSITE" id="PS50893"/>
    </source>
</evidence>
<gene>
    <name evidence="11" type="ORF">G3580_00180</name>
</gene>
<dbReference type="SUPFAM" id="SSF52540">
    <property type="entry name" value="P-loop containing nucleoside triphosphate hydrolases"/>
    <property type="match status" value="1"/>
</dbReference>
<dbReference type="Proteomes" id="UP000501991">
    <property type="component" value="Chromosome"/>
</dbReference>
<reference evidence="11 12" key="1">
    <citation type="submission" date="2020-02" db="EMBL/GenBank/DDBJ databases">
        <title>Nitrogenibacter mangrovi gen. nov., sp. nov. isolated from mangrove sediment, a denitrifying betaproteobacterium.</title>
        <authorList>
            <person name="Liao H."/>
            <person name="Tian Y."/>
        </authorList>
    </citation>
    <scope>NUCLEOTIDE SEQUENCE [LARGE SCALE GENOMIC DNA]</scope>
    <source>
        <strain evidence="11 12">M9-3-2</strain>
    </source>
</reference>
<evidence type="ECO:0000259" key="10">
    <source>
        <dbReference type="PROSITE" id="PS50929"/>
    </source>
</evidence>
<feature type="transmembrane region" description="Helical" evidence="8">
    <location>
        <begin position="40"/>
        <end position="59"/>
    </location>
</feature>
<evidence type="ECO:0000256" key="5">
    <source>
        <dbReference type="ARBA" id="ARBA00022840"/>
    </source>
</evidence>
<dbReference type="Gene3D" id="3.40.50.300">
    <property type="entry name" value="P-loop containing nucleotide triphosphate hydrolases"/>
    <property type="match status" value="1"/>
</dbReference>
<keyword evidence="2" id="KW-1003">Cell membrane</keyword>
<evidence type="ECO:0000256" key="6">
    <source>
        <dbReference type="ARBA" id="ARBA00022989"/>
    </source>
</evidence>
<dbReference type="PANTHER" id="PTHR43394:SF1">
    <property type="entry name" value="ATP-BINDING CASSETTE SUB-FAMILY B MEMBER 10, MITOCHONDRIAL"/>
    <property type="match status" value="1"/>
</dbReference>
<feature type="transmembrane region" description="Helical" evidence="8">
    <location>
        <begin position="183"/>
        <end position="201"/>
    </location>
</feature>
<dbReference type="CDD" id="cd07346">
    <property type="entry name" value="ABC_6TM_exporters"/>
    <property type="match status" value="1"/>
</dbReference>
<evidence type="ECO:0000313" key="11">
    <source>
        <dbReference type="EMBL" id="QID16177.1"/>
    </source>
</evidence>
<dbReference type="SMART" id="SM00382">
    <property type="entry name" value="AAA"/>
    <property type="match status" value="1"/>
</dbReference>
<dbReference type="InterPro" id="IPR003593">
    <property type="entry name" value="AAA+_ATPase"/>
</dbReference>
<evidence type="ECO:0000256" key="2">
    <source>
        <dbReference type="ARBA" id="ARBA00022475"/>
    </source>
</evidence>
<dbReference type="InterPro" id="IPR036640">
    <property type="entry name" value="ABC1_TM_sf"/>
</dbReference>
<keyword evidence="3 8" id="KW-0812">Transmembrane</keyword>
<organism evidence="11 12">
    <name type="scientific">Nitrogeniibacter mangrovi</name>
    <dbReference type="NCBI Taxonomy" id="2016596"/>
    <lineage>
        <taxon>Bacteria</taxon>
        <taxon>Pseudomonadati</taxon>
        <taxon>Pseudomonadota</taxon>
        <taxon>Betaproteobacteria</taxon>
        <taxon>Rhodocyclales</taxon>
        <taxon>Zoogloeaceae</taxon>
        <taxon>Nitrogeniibacter</taxon>
    </lineage>
</organism>
<feature type="transmembrane region" description="Helical" evidence="8">
    <location>
        <begin position="79"/>
        <end position="101"/>
    </location>
</feature>
<evidence type="ECO:0000256" key="8">
    <source>
        <dbReference type="SAM" id="Phobius"/>
    </source>
</evidence>
<dbReference type="AlphaFoldDB" id="A0A6C1AXW4"/>
<sequence>MSTDTLGMATGGQAIAVPAPADMADRGLRAWITSCLRPEYPALILILFLSVVAVLAGLAQPYLTKALIDGGILAGDRDTIVLVGAGMVGLSLASLGVGLACRRVHVAVSARVLHRLREDLFAHVLTLPPAFFSRIRQGDLLTRLEGDLGEVQRFAVDALLSAVSAVLTLIGTVIVLSTLSVKLALFLGGLIALNSLALAWVRPRIEVLSRRVRDAGVDMSSFLVERVGKVRCVQTHLAETRELTQLQGLHQVLRRRMIDAQLFGYLGGAIPNLVLSLAVIGIFVFGALAMLGGEALTLGTLVAFATYVQRASAPVHSLMGIYMQWQRVKVGLARVDALRAVAATAPGGGDAFRPGDIVIRGLTHAYPDAAAPVLDGVDCRIARGAKVWLRGPSGCGKSTLIDLLHRQLACQSGEITIGGRAIDTIELAALRAQVVVVSQQTELFACSLLDNIRYGRPSAGAADVQAVVEASGVGRFAARLPQGLDTVVGTSGTTLSGGERQRVALARALLMAPAVLIVDEGTSSFDEALELDALRAIDALLPTATRIIVSHRPLDPEAFDQVIDIDRSAA</sequence>
<dbReference type="InterPro" id="IPR011527">
    <property type="entry name" value="ABC1_TM_dom"/>
</dbReference>
<keyword evidence="6 8" id="KW-1133">Transmembrane helix</keyword>
<evidence type="ECO:0000256" key="1">
    <source>
        <dbReference type="ARBA" id="ARBA00004651"/>
    </source>
</evidence>
<feature type="transmembrane region" description="Helical" evidence="8">
    <location>
        <begin position="262"/>
        <end position="289"/>
    </location>
</feature>
<dbReference type="RefSeq" id="WP_173763343.1">
    <property type="nucleotide sequence ID" value="NZ_CP048836.1"/>
</dbReference>
<evidence type="ECO:0000256" key="7">
    <source>
        <dbReference type="ARBA" id="ARBA00023136"/>
    </source>
</evidence>